<protein>
    <submittedName>
        <fullName evidence="2">Uncharacterized protein</fullName>
    </submittedName>
</protein>
<feature type="region of interest" description="Disordered" evidence="1">
    <location>
        <begin position="1"/>
        <end position="22"/>
    </location>
</feature>
<evidence type="ECO:0000313" key="2">
    <source>
        <dbReference type="EMBL" id="KEJ82833.1"/>
    </source>
</evidence>
<organism evidence="2 3">
    <name type="scientific">Oxytricha trifallax</name>
    <dbReference type="NCBI Taxonomy" id="1172189"/>
    <lineage>
        <taxon>Eukaryota</taxon>
        <taxon>Sar</taxon>
        <taxon>Alveolata</taxon>
        <taxon>Ciliophora</taxon>
        <taxon>Intramacronucleata</taxon>
        <taxon>Spirotrichea</taxon>
        <taxon>Stichotrichia</taxon>
        <taxon>Sporadotrichida</taxon>
        <taxon>Oxytrichidae</taxon>
        <taxon>Oxytrichinae</taxon>
        <taxon>Oxytricha</taxon>
    </lineage>
</organism>
<reference evidence="3" key="1">
    <citation type="journal article" date="2014" name="Cell">
        <title>The Architecture of a Scrambled Genome Reveals Massive Levels of Genomic Rearrangement during Development.</title>
        <authorList>
            <person name="Chen X."/>
            <person name="Bracht J.R."/>
            <person name="Goldman A.D."/>
            <person name="Dolzhenko E."/>
            <person name="Clay D.M."/>
            <person name="Swart E.C."/>
            <person name="Perlman D.H."/>
            <person name="Doak T.G."/>
            <person name="Stuart A."/>
            <person name="Amemiya C.T."/>
            <person name="Sebra R.P."/>
            <person name="Landweber L.F."/>
        </authorList>
    </citation>
    <scope>NUCLEOTIDE SEQUENCE [LARGE SCALE GENOMIC DNA]</scope>
    <source>
        <strain evidence="3">JRB310</strain>
    </source>
</reference>
<evidence type="ECO:0000256" key="1">
    <source>
        <dbReference type="SAM" id="MobiDB-lite"/>
    </source>
</evidence>
<dbReference type="AlphaFoldDB" id="A0A073HXS5"/>
<sequence>MKINLDTNLDNQNQTETQDLQSGQNNEFQQFGQDLYYQPEQQNNLIQDQQDYYQEPQVSKYDQEIQDSTISELYKALNKKRNEIMNSQVRINNLMKAKNVMNNKNVRLFSVQQEHNDEFHSQINEIALLKMLEIKFQNGSSVQGKINNDQDDVDFSEESQNKSGHFFTKYGGKIKEVKEKDYLDQLFIYVQILKKGYKNYLEQIKLKRTRFV</sequence>
<name>A0A073HXS5_9SPIT</name>
<comment type="caution">
    <text evidence="2">The sequence shown here is derived from an EMBL/GenBank/DDBJ whole genome shotgun (WGS) entry which is preliminary data.</text>
</comment>
<accession>A0A073HXS5</accession>
<proteinExistence type="predicted"/>
<evidence type="ECO:0000313" key="3">
    <source>
        <dbReference type="Proteomes" id="UP000053232"/>
    </source>
</evidence>
<gene>
    <name evidence="2" type="ORF">OXYTRIMIC_735</name>
</gene>
<keyword evidence="3" id="KW-1185">Reference proteome</keyword>
<dbReference type="Proteomes" id="UP000053232">
    <property type="component" value="Unassembled WGS sequence"/>
</dbReference>
<dbReference type="EMBL" id="ARYC01003454">
    <property type="protein sequence ID" value="KEJ82833.1"/>
    <property type="molecule type" value="Genomic_DNA"/>
</dbReference>